<feature type="domain" description="Zinc-finger" evidence="11">
    <location>
        <begin position="171"/>
        <end position="280"/>
    </location>
</feature>
<keyword evidence="8" id="KW-0804">Transcription</keyword>
<evidence type="ECO:0000256" key="9">
    <source>
        <dbReference type="ARBA" id="ARBA00023242"/>
    </source>
</evidence>
<evidence type="ECO:0000259" key="11">
    <source>
        <dbReference type="Pfam" id="PF10497"/>
    </source>
</evidence>
<gene>
    <name evidence="12" type="ORF">CEUSTIGMA_g9051.t1</name>
</gene>
<evidence type="ECO:0000256" key="8">
    <source>
        <dbReference type="ARBA" id="ARBA00023163"/>
    </source>
</evidence>
<accession>A0A250XEY6</accession>
<evidence type="ECO:0000313" key="13">
    <source>
        <dbReference type="Proteomes" id="UP000232323"/>
    </source>
</evidence>
<name>A0A250XEY6_9CHLO</name>
<keyword evidence="9" id="KW-0539">Nucleus</keyword>
<dbReference type="PANTHER" id="PTHR31169:SF34">
    <property type="entry name" value="ZINC-FINGER DOMAIN-CONTAINING PROTEIN"/>
    <property type="match status" value="1"/>
</dbReference>
<feature type="region of interest" description="Disordered" evidence="10">
    <location>
        <begin position="348"/>
        <end position="379"/>
    </location>
</feature>
<keyword evidence="3" id="KW-0963">Cytoplasm</keyword>
<dbReference type="InterPro" id="IPR018866">
    <property type="entry name" value="Znf-4CXXC_R1"/>
</dbReference>
<feature type="compositionally biased region" description="Basic and acidic residues" evidence="10">
    <location>
        <begin position="350"/>
        <end position="360"/>
    </location>
</feature>
<evidence type="ECO:0000256" key="1">
    <source>
        <dbReference type="ARBA" id="ARBA00004123"/>
    </source>
</evidence>
<keyword evidence="13" id="KW-1185">Reference proteome</keyword>
<proteinExistence type="predicted"/>
<dbReference type="AlphaFoldDB" id="A0A250XEY6"/>
<comment type="subcellular location">
    <subcellularLocation>
        <location evidence="2">Cytoplasm</location>
    </subcellularLocation>
    <subcellularLocation>
        <location evidence="1">Nucleus</location>
    </subcellularLocation>
</comment>
<evidence type="ECO:0000256" key="6">
    <source>
        <dbReference type="ARBA" id="ARBA00022843"/>
    </source>
</evidence>
<dbReference type="PANTHER" id="PTHR31169">
    <property type="entry name" value="OS05G0300700 PROTEIN"/>
    <property type="match status" value="1"/>
</dbReference>
<keyword evidence="4" id="KW-1017">Isopeptide bond</keyword>
<sequence>MSVPNRSASLLVPAVAASVNDYERAREARIAANLRMIKNIGVLDAAQRLAADVLPQKERKPRVIKQKTSKCNSDAASEGDVRRSSRDVKRVVYLEDAYFKEVLKGCPGMHRGGSGREARELDEEEVAALRSRNGVTGAQEDEDLTASQREAIRRGPVDSGKGVRIQGGKVYDSKFGVTCHWCRQKTLEDHVTCSSEMCGKGKRLPTTFCKNCLRNRHGEDAAVAAASGCWECPQCRGSCGRGCVSCCNCGPCRKKAGLEPTRQIVHSAKDAGFNNVHDYLVHLVTGESSATIAARKTKHTWGAWLSMIPAAPSAPLQTDVVIENEAASNHEERCDLKLNCGEMQLDENEAGERRDLKEDDGSPSDVAGSSDEAIPKQAGQEALVLSSAAEISDRWRGAEKQLVESKDGEAGCCQQLIKKRSLMRECGNYHAAAGKVAKRRSRGIHGGSLTDGVDSVDAAQGAALVVEEHAILLGESLADNTVTGKLFCEQAAEATQDIKDFSLPSPSQPQLSRKQRALRRLGLLV</sequence>
<evidence type="ECO:0000256" key="5">
    <source>
        <dbReference type="ARBA" id="ARBA00022553"/>
    </source>
</evidence>
<keyword evidence="5" id="KW-0597">Phosphoprotein</keyword>
<evidence type="ECO:0000256" key="3">
    <source>
        <dbReference type="ARBA" id="ARBA00022490"/>
    </source>
</evidence>
<dbReference type="OrthoDB" id="298344at2759"/>
<evidence type="ECO:0000256" key="10">
    <source>
        <dbReference type="SAM" id="MobiDB-lite"/>
    </source>
</evidence>
<feature type="region of interest" description="Disordered" evidence="10">
    <location>
        <begin position="59"/>
        <end position="82"/>
    </location>
</feature>
<evidence type="ECO:0000256" key="4">
    <source>
        <dbReference type="ARBA" id="ARBA00022499"/>
    </source>
</evidence>
<evidence type="ECO:0000256" key="2">
    <source>
        <dbReference type="ARBA" id="ARBA00004496"/>
    </source>
</evidence>
<keyword evidence="6" id="KW-0832">Ubl conjugation</keyword>
<dbReference type="STRING" id="1157962.A0A250XEY6"/>
<keyword evidence="7" id="KW-0805">Transcription regulation</keyword>
<reference evidence="12 13" key="1">
    <citation type="submission" date="2017-08" db="EMBL/GenBank/DDBJ databases">
        <title>Acidophilic green algal genome provides insights into adaptation to an acidic environment.</title>
        <authorList>
            <person name="Hirooka S."/>
            <person name="Hirose Y."/>
            <person name="Kanesaki Y."/>
            <person name="Higuchi S."/>
            <person name="Fujiwara T."/>
            <person name="Onuma R."/>
            <person name="Era A."/>
            <person name="Ohbayashi R."/>
            <person name="Uzuka A."/>
            <person name="Nozaki H."/>
            <person name="Yoshikawa H."/>
            <person name="Miyagishima S.Y."/>
        </authorList>
    </citation>
    <scope>NUCLEOTIDE SEQUENCE [LARGE SCALE GENOMIC DNA]</scope>
    <source>
        <strain evidence="12 13">NIES-2499</strain>
    </source>
</reference>
<organism evidence="12 13">
    <name type="scientific">Chlamydomonas eustigma</name>
    <dbReference type="NCBI Taxonomy" id="1157962"/>
    <lineage>
        <taxon>Eukaryota</taxon>
        <taxon>Viridiplantae</taxon>
        <taxon>Chlorophyta</taxon>
        <taxon>core chlorophytes</taxon>
        <taxon>Chlorophyceae</taxon>
        <taxon>CS clade</taxon>
        <taxon>Chlamydomonadales</taxon>
        <taxon>Chlamydomonadaceae</taxon>
        <taxon>Chlamydomonas</taxon>
    </lineage>
</organism>
<dbReference type="InterPro" id="IPR040221">
    <property type="entry name" value="CDCA7/CDA7L"/>
</dbReference>
<dbReference type="Proteomes" id="UP000232323">
    <property type="component" value="Unassembled WGS sequence"/>
</dbReference>
<dbReference type="GO" id="GO:0006355">
    <property type="term" value="P:regulation of DNA-templated transcription"/>
    <property type="evidence" value="ECO:0007669"/>
    <property type="project" value="InterPro"/>
</dbReference>
<dbReference type="GO" id="GO:0005737">
    <property type="term" value="C:cytoplasm"/>
    <property type="evidence" value="ECO:0007669"/>
    <property type="project" value="UniProtKB-SubCell"/>
</dbReference>
<evidence type="ECO:0000256" key="7">
    <source>
        <dbReference type="ARBA" id="ARBA00023015"/>
    </source>
</evidence>
<evidence type="ECO:0000313" key="12">
    <source>
        <dbReference type="EMBL" id="GAX81623.1"/>
    </source>
</evidence>
<protein>
    <recommendedName>
        <fullName evidence="11">Zinc-finger domain-containing protein</fullName>
    </recommendedName>
</protein>
<dbReference type="Pfam" id="PF10497">
    <property type="entry name" value="zf-4CXXC_R1"/>
    <property type="match status" value="1"/>
</dbReference>
<dbReference type="EMBL" id="BEGY01000068">
    <property type="protein sequence ID" value="GAX81623.1"/>
    <property type="molecule type" value="Genomic_DNA"/>
</dbReference>
<feature type="compositionally biased region" description="Basic residues" evidence="10">
    <location>
        <begin position="59"/>
        <end position="68"/>
    </location>
</feature>
<dbReference type="GO" id="GO:0005634">
    <property type="term" value="C:nucleus"/>
    <property type="evidence" value="ECO:0007669"/>
    <property type="project" value="UniProtKB-SubCell"/>
</dbReference>
<comment type="caution">
    <text evidence="12">The sequence shown here is derived from an EMBL/GenBank/DDBJ whole genome shotgun (WGS) entry which is preliminary data.</text>
</comment>